<evidence type="ECO:0000256" key="3">
    <source>
        <dbReference type="ARBA" id="ARBA00022705"/>
    </source>
</evidence>
<evidence type="ECO:0000256" key="5">
    <source>
        <dbReference type="ARBA" id="ARBA00022801"/>
    </source>
</evidence>
<comment type="function">
    <text evidence="12">The main replicative DNA helicase, it participates in initiation and elongation during chromosome replication. Travels ahead of the DNA replisome, separating dsDNA into templates for DNA synthesis. A processive ATP-dependent 5'-3' DNA helicase it has DNA-dependent ATPase activity.</text>
</comment>
<keyword evidence="4 12" id="KW-0547">Nucleotide-binding</keyword>
<dbReference type="SUPFAM" id="SSF48024">
    <property type="entry name" value="N-terminal domain of DnaB helicase"/>
    <property type="match status" value="1"/>
</dbReference>
<dbReference type="RefSeq" id="WP_338599780.1">
    <property type="nucleotide sequence ID" value="NZ_AP028679.1"/>
</dbReference>
<evidence type="ECO:0000256" key="10">
    <source>
        <dbReference type="ARBA" id="ARBA00048954"/>
    </source>
</evidence>
<dbReference type="GO" id="GO:0003677">
    <property type="term" value="F:DNA binding"/>
    <property type="evidence" value="ECO:0007669"/>
    <property type="project" value="UniProtKB-UniRule"/>
</dbReference>
<keyword evidence="6 12" id="KW-0347">Helicase</keyword>
<evidence type="ECO:0000313" key="15">
    <source>
        <dbReference type="Proteomes" id="UP001366166"/>
    </source>
</evidence>
<proteinExistence type="inferred from homology"/>
<keyword evidence="15" id="KW-1185">Reference proteome</keyword>
<dbReference type="GO" id="GO:0005829">
    <property type="term" value="C:cytosol"/>
    <property type="evidence" value="ECO:0007669"/>
    <property type="project" value="TreeGrafter"/>
</dbReference>
<dbReference type="Gene3D" id="1.10.860.10">
    <property type="entry name" value="DNAb Helicase, Chain A"/>
    <property type="match status" value="1"/>
</dbReference>
<keyword evidence="3 12" id="KW-0235">DNA replication</keyword>
<comment type="catalytic activity">
    <reaction evidence="10 12">
        <text>ATP + H2O = ADP + phosphate + H(+)</text>
        <dbReference type="Rhea" id="RHEA:13065"/>
        <dbReference type="ChEBI" id="CHEBI:15377"/>
        <dbReference type="ChEBI" id="CHEBI:15378"/>
        <dbReference type="ChEBI" id="CHEBI:30616"/>
        <dbReference type="ChEBI" id="CHEBI:43474"/>
        <dbReference type="ChEBI" id="CHEBI:456216"/>
        <dbReference type="EC" id="5.6.2.3"/>
    </reaction>
</comment>
<dbReference type="CDD" id="cd00984">
    <property type="entry name" value="DnaB_C"/>
    <property type="match status" value="1"/>
</dbReference>
<keyword evidence="9" id="KW-0413">Isomerase</keyword>
<feature type="domain" description="SF4 helicase" evidence="13">
    <location>
        <begin position="172"/>
        <end position="437"/>
    </location>
</feature>
<dbReference type="GO" id="GO:0005524">
    <property type="term" value="F:ATP binding"/>
    <property type="evidence" value="ECO:0007669"/>
    <property type="project" value="UniProtKB-UniRule"/>
</dbReference>
<dbReference type="NCBIfam" id="TIGR00665">
    <property type="entry name" value="DnaB"/>
    <property type="match status" value="1"/>
</dbReference>
<dbReference type="GO" id="GO:0043139">
    <property type="term" value="F:5'-3' DNA helicase activity"/>
    <property type="evidence" value="ECO:0007669"/>
    <property type="project" value="UniProtKB-EC"/>
</dbReference>
<evidence type="ECO:0000256" key="1">
    <source>
        <dbReference type="ARBA" id="ARBA00008428"/>
    </source>
</evidence>
<evidence type="ECO:0000256" key="7">
    <source>
        <dbReference type="ARBA" id="ARBA00022840"/>
    </source>
</evidence>
<protein>
    <recommendedName>
        <fullName evidence="11 12">Replicative DNA helicase</fullName>
        <ecNumber evidence="11 12">5.6.2.3</ecNumber>
    </recommendedName>
</protein>
<dbReference type="InterPro" id="IPR016136">
    <property type="entry name" value="DNA_helicase_N/primase_C"/>
</dbReference>
<keyword evidence="5 12" id="KW-0378">Hydrolase</keyword>
<dbReference type="Pfam" id="PF00772">
    <property type="entry name" value="DnaB"/>
    <property type="match status" value="1"/>
</dbReference>
<dbReference type="PROSITE" id="PS51199">
    <property type="entry name" value="SF4_HELICASE"/>
    <property type="match status" value="1"/>
</dbReference>
<evidence type="ECO:0000256" key="2">
    <source>
        <dbReference type="ARBA" id="ARBA00022515"/>
    </source>
</evidence>
<comment type="similarity">
    <text evidence="1 12">Belongs to the helicase family. DnaB subfamily.</text>
</comment>
<gene>
    <name evidence="14" type="primary">dnaB</name>
    <name evidence="14" type="ORF">FAK_24790</name>
</gene>
<evidence type="ECO:0000256" key="12">
    <source>
        <dbReference type="RuleBase" id="RU362085"/>
    </source>
</evidence>
<evidence type="ECO:0000256" key="6">
    <source>
        <dbReference type="ARBA" id="ARBA00022806"/>
    </source>
</evidence>
<evidence type="ECO:0000256" key="8">
    <source>
        <dbReference type="ARBA" id="ARBA00023125"/>
    </source>
</evidence>
<sequence length="437" mass="47414">MSRASQPPQDLAAERGVLGGILIHGDEVLAQVADQLKPGDLYDRRHGFIYEAMLALYERNQPVDEITLTSRLADEGRLEAVGGPAYLAELADIMLAPAHVEHYAAQVREKAEARAFIAAAYKGIELVQKANGDLSEVLEQAEAGIFAANKRGSAGGPAPLGQGLKALLEEMGTRKKPGIPTGFPSLDRLTLGLHPGDLAVVAGRPGMGKSAFAVQVARNIAADGMPVVVFSLEMSREQLQQRLLAGEAGVAFQKIRAQQLYGEHWSLITKAAEVLHALPLLIDDSPALSVLQIRSRARRVAAKGRLGLVVVDYLQLARAPKAKEAKREEEVAEVSRSLKALAKELHCPVMALSQLNRKVEERSDKDKRPRLSDLRESGAIEQDADLIAFIYRPGVYTKDKSDQSAEIIVEKQRNGPTDTAHLLFEGPYVRFTEGSHG</sequence>
<keyword evidence="8 12" id="KW-0238">DNA-binding</keyword>
<dbReference type="EMBL" id="AP028679">
    <property type="protein sequence ID" value="BEQ15413.1"/>
    <property type="molecule type" value="Genomic_DNA"/>
</dbReference>
<reference evidence="15" key="1">
    <citation type="journal article" date="2023" name="Arch. Microbiol.">
        <title>Desulfoferula mesophilus gen. nov. sp. nov., a mesophilic sulfate-reducing bacterium isolated from a brackish lake sediment.</title>
        <authorList>
            <person name="Watanabe T."/>
            <person name="Yabe T."/>
            <person name="Tsuji J.M."/>
            <person name="Fukui M."/>
        </authorList>
    </citation>
    <scope>NUCLEOTIDE SEQUENCE [LARGE SCALE GENOMIC DNA]</scope>
    <source>
        <strain evidence="15">12FAK</strain>
    </source>
</reference>
<dbReference type="InterPro" id="IPR007692">
    <property type="entry name" value="DNA_helicase_DnaB"/>
</dbReference>
<dbReference type="Pfam" id="PF03796">
    <property type="entry name" value="DnaB_C"/>
    <property type="match status" value="1"/>
</dbReference>
<keyword evidence="2 12" id="KW-0639">Primosome</keyword>
<dbReference type="Gene3D" id="3.40.50.300">
    <property type="entry name" value="P-loop containing nucleotide triphosphate hydrolases"/>
    <property type="match status" value="1"/>
</dbReference>
<evidence type="ECO:0000313" key="14">
    <source>
        <dbReference type="EMBL" id="BEQ15413.1"/>
    </source>
</evidence>
<name>A0AAU9EE79_9BACT</name>
<dbReference type="InterPro" id="IPR003593">
    <property type="entry name" value="AAA+_ATPase"/>
</dbReference>
<keyword evidence="7 12" id="KW-0067">ATP-binding</keyword>
<dbReference type="GO" id="GO:0016787">
    <property type="term" value="F:hydrolase activity"/>
    <property type="evidence" value="ECO:0007669"/>
    <property type="project" value="UniProtKB-KW"/>
</dbReference>
<dbReference type="PANTHER" id="PTHR30153:SF2">
    <property type="entry name" value="REPLICATIVE DNA HELICASE"/>
    <property type="match status" value="1"/>
</dbReference>
<dbReference type="SUPFAM" id="SSF52540">
    <property type="entry name" value="P-loop containing nucleoside triphosphate hydrolases"/>
    <property type="match status" value="1"/>
</dbReference>
<organism evidence="14 15">
    <name type="scientific">Desulfoferula mesophila</name>
    <dbReference type="NCBI Taxonomy" id="3058419"/>
    <lineage>
        <taxon>Bacteria</taxon>
        <taxon>Pseudomonadati</taxon>
        <taxon>Thermodesulfobacteriota</taxon>
        <taxon>Desulfarculia</taxon>
        <taxon>Desulfarculales</taxon>
        <taxon>Desulfarculaceae</taxon>
        <taxon>Desulfoferula</taxon>
    </lineage>
</organism>
<accession>A0AAU9EE79</accession>
<evidence type="ECO:0000256" key="11">
    <source>
        <dbReference type="NCBIfam" id="TIGR00665"/>
    </source>
</evidence>
<evidence type="ECO:0000259" key="13">
    <source>
        <dbReference type="PROSITE" id="PS51199"/>
    </source>
</evidence>
<dbReference type="PANTHER" id="PTHR30153">
    <property type="entry name" value="REPLICATIVE DNA HELICASE DNAB"/>
    <property type="match status" value="1"/>
</dbReference>
<dbReference type="InterPro" id="IPR007694">
    <property type="entry name" value="DNA_helicase_DnaB-like_C"/>
</dbReference>
<dbReference type="InterPro" id="IPR036185">
    <property type="entry name" value="DNA_heli_DnaB-like_N_sf"/>
</dbReference>
<dbReference type="Proteomes" id="UP001366166">
    <property type="component" value="Chromosome"/>
</dbReference>
<dbReference type="SMART" id="SM00382">
    <property type="entry name" value="AAA"/>
    <property type="match status" value="1"/>
</dbReference>
<dbReference type="AlphaFoldDB" id="A0AAU9EE79"/>
<dbReference type="InterPro" id="IPR007693">
    <property type="entry name" value="DNA_helicase_DnaB-like_N"/>
</dbReference>
<dbReference type="InterPro" id="IPR027417">
    <property type="entry name" value="P-loop_NTPase"/>
</dbReference>
<dbReference type="KEGG" id="dmp:FAK_24790"/>
<evidence type="ECO:0000256" key="9">
    <source>
        <dbReference type="ARBA" id="ARBA00023235"/>
    </source>
</evidence>
<evidence type="ECO:0000256" key="4">
    <source>
        <dbReference type="ARBA" id="ARBA00022741"/>
    </source>
</evidence>
<dbReference type="EC" id="5.6.2.3" evidence="11 12"/>
<dbReference type="GO" id="GO:0006269">
    <property type="term" value="P:DNA replication, synthesis of primer"/>
    <property type="evidence" value="ECO:0007669"/>
    <property type="project" value="UniProtKB-UniRule"/>
</dbReference>
<dbReference type="GO" id="GO:1990077">
    <property type="term" value="C:primosome complex"/>
    <property type="evidence" value="ECO:0007669"/>
    <property type="project" value="UniProtKB-UniRule"/>
</dbReference>